<dbReference type="SUPFAM" id="SSF55073">
    <property type="entry name" value="Nucleotide cyclase"/>
    <property type="match status" value="1"/>
</dbReference>
<evidence type="ECO:0000259" key="3">
    <source>
        <dbReference type="PROSITE" id="PS50887"/>
    </source>
</evidence>
<dbReference type="Pfam" id="PF00563">
    <property type="entry name" value="EAL"/>
    <property type="match status" value="1"/>
</dbReference>
<dbReference type="PROSITE" id="PS50887">
    <property type="entry name" value="GGDEF"/>
    <property type="match status" value="1"/>
</dbReference>
<accession>X7FCG4</accession>
<comment type="caution">
    <text evidence="4">The sequence shown here is derived from an EMBL/GenBank/DDBJ whole genome shotgun (WGS) entry which is preliminary data.</text>
</comment>
<name>X7FCG4_9RHOB</name>
<feature type="domain" description="GGDEF" evidence="3">
    <location>
        <begin position="98"/>
        <end position="235"/>
    </location>
</feature>
<dbReference type="RefSeq" id="WP_043766401.1">
    <property type="nucleotide sequence ID" value="NZ_JAME01000003.1"/>
</dbReference>
<protein>
    <submittedName>
        <fullName evidence="4">Diguanylate cyclase</fullName>
    </submittedName>
</protein>
<dbReference type="InterPro" id="IPR035919">
    <property type="entry name" value="EAL_sf"/>
</dbReference>
<dbReference type="InterPro" id="IPR043128">
    <property type="entry name" value="Rev_trsase/Diguanyl_cyclase"/>
</dbReference>
<dbReference type="CDD" id="cd01948">
    <property type="entry name" value="EAL"/>
    <property type="match status" value="1"/>
</dbReference>
<dbReference type="InterPro" id="IPR000160">
    <property type="entry name" value="GGDEF_dom"/>
</dbReference>
<reference evidence="4 5" key="1">
    <citation type="submission" date="2014-01" db="EMBL/GenBank/DDBJ databases">
        <title>Roseivivax isoporae LMG 25204 Genome Sequencing.</title>
        <authorList>
            <person name="Lai Q."/>
            <person name="Li G."/>
            <person name="Shao Z."/>
        </authorList>
    </citation>
    <scope>NUCLEOTIDE SEQUENCE [LARGE SCALE GENOMIC DNA]</scope>
    <source>
        <strain evidence="4 5">LMG 25204</strain>
    </source>
</reference>
<dbReference type="EMBL" id="JAME01000003">
    <property type="protein sequence ID" value="ETX30567.1"/>
    <property type="molecule type" value="Genomic_DNA"/>
</dbReference>
<dbReference type="SUPFAM" id="SSF141868">
    <property type="entry name" value="EAL domain-like"/>
    <property type="match status" value="1"/>
</dbReference>
<dbReference type="PANTHER" id="PTHR33121">
    <property type="entry name" value="CYCLIC DI-GMP PHOSPHODIESTERASE PDEF"/>
    <property type="match status" value="1"/>
</dbReference>
<dbReference type="eggNOG" id="COG5001">
    <property type="taxonomic scope" value="Bacteria"/>
</dbReference>
<organism evidence="4 5">
    <name type="scientific">Roseivivax isoporae LMG 25204</name>
    <dbReference type="NCBI Taxonomy" id="1449351"/>
    <lineage>
        <taxon>Bacteria</taxon>
        <taxon>Pseudomonadati</taxon>
        <taxon>Pseudomonadota</taxon>
        <taxon>Alphaproteobacteria</taxon>
        <taxon>Rhodobacterales</taxon>
        <taxon>Roseobacteraceae</taxon>
        <taxon>Roseivivax</taxon>
    </lineage>
</organism>
<gene>
    <name evidence="4" type="ORF">RISW2_12940</name>
</gene>
<dbReference type="Gene3D" id="3.20.20.450">
    <property type="entry name" value="EAL domain"/>
    <property type="match status" value="1"/>
</dbReference>
<dbReference type="AlphaFoldDB" id="X7FCG4"/>
<dbReference type="PATRIC" id="fig|1449351.3.peg.628"/>
<evidence type="ECO:0000313" key="4">
    <source>
        <dbReference type="EMBL" id="ETX30567.1"/>
    </source>
</evidence>
<dbReference type="InterPro" id="IPR001633">
    <property type="entry name" value="EAL_dom"/>
</dbReference>
<dbReference type="GO" id="GO:0071111">
    <property type="term" value="F:cyclic-guanylate-specific phosphodiesterase activity"/>
    <property type="evidence" value="ECO:0007669"/>
    <property type="project" value="InterPro"/>
</dbReference>
<dbReference type="InterPro" id="IPR029787">
    <property type="entry name" value="Nucleotide_cyclase"/>
</dbReference>
<dbReference type="OrthoDB" id="9814202at2"/>
<proteinExistence type="predicted"/>
<dbReference type="Gene3D" id="3.30.70.270">
    <property type="match status" value="1"/>
</dbReference>
<dbReference type="SMART" id="SM00052">
    <property type="entry name" value="EAL"/>
    <property type="match status" value="1"/>
</dbReference>
<dbReference type="InterPro" id="IPR050706">
    <property type="entry name" value="Cyclic-di-GMP_PDE-like"/>
</dbReference>
<feature type="transmembrane region" description="Helical" evidence="1">
    <location>
        <begin position="21"/>
        <end position="39"/>
    </location>
</feature>
<evidence type="ECO:0000256" key="1">
    <source>
        <dbReference type="SAM" id="Phobius"/>
    </source>
</evidence>
<dbReference type="STRING" id="1449351.RISW2_12940"/>
<sequence length="516" mass="54583">MIRKSGTTGARAGTALRRLAGGPWAVAVVAAAVLGAWWIGGEPLLLAASLCTAVILATATATRPPAVAALPVRVDRLDIPRAEALAGRLLRDADAACLATGCVAMDVEGIAAIGAEDGERAASQARDTCLARLRGALRAEDAVFAVGDQRFLALLAPGARLDTESLTDLGCRLQAALEEPLRLDRGKRYLTASLGICGSDRLGPGASGESLLDAALSALSEASRQGRSAIRVWSSGLCVSQAMRDAVRSGLPQALENGEIQPWFQPQICTSTGRISGVEALARWVHPDYGVISPAQFLDAAERGGHMPRLGDVIRRAALAALRDWDAQGLDIPRVGINLSARELRDPTFPEKLKWDLDRYGLDGKRLVVEVLETVLAVSGECEVARVAAQLKALGCGIDLDDFGTGNQSILSLQRLPADRIKIDRSFVARIDRDPAQRRMVCALLSLADQLGIATLAEGVESAGEHALLAQLGCDHVQGFGIARPMPATQFADWARRHAATLGTLDPLPGTRRKAR</sequence>
<keyword evidence="1" id="KW-1133">Transmembrane helix</keyword>
<keyword evidence="5" id="KW-1185">Reference proteome</keyword>
<dbReference type="Pfam" id="PF00990">
    <property type="entry name" value="GGDEF"/>
    <property type="match status" value="1"/>
</dbReference>
<feature type="domain" description="EAL" evidence="2">
    <location>
        <begin position="244"/>
        <end position="499"/>
    </location>
</feature>
<keyword evidence="1" id="KW-0812">Transmembrane</keyword>
<evidence type="ECO:0000313" key="5">
    <source>
        <dbReference type="Proteomes" id="UP000023430"/>
    </source>
</evidence>
<dbReference type="PROSITE" id="PS50883">
    <property type="entry name" value="EAL"/>
    <property type="match status" value="1"/>
</dbReference>
<evidence type="ECO:0000259" key="2">
    <source>
        <dbReference type="PROSITE" id="PS50883"/>
    </source>
</evidence>
<dbReference type="PANTHER" id="PTHR33121:SF70">
    <property type="entry name" value="SIGNALING PROTEIN YKOW"/>
    <property type="match status" value="1"/>
</dbReference>
<dbReference type="Proteomes" id="UP000023430">
    <property type="component" value="Unassembled WGS sequence"/>
</dbReference>
<keyword evidence="1" id="KW-0472">Membrane</keyword>